<evidence type="ECO:0000313" key="3">
    <source>
        <dbReference type="Proteomes" id="UP000220394"/>
    </source>
</evidence>
<protein>
    <recommendedName>
        <fullName evidence="1">Phage neck terminator protein gp12-like domain-containing protein</fullName>
    </recommendedName>
</protein>
<dbReference type="KEGG" id="ato:CIW82_13415"/>
<proteinExistence type="predicted"/>
<dbReference type="EMBL" id="CP022699">
    <property type="protein sequence ID" value="ATJ91542.1"/>
    <property type="molecule type" value="Genomic_DNA"/>
</dbReference>
<feature type="domain" description="Phage neck terminator protein gp12-like" evidence="1">
    <location>
        <begin position="1"/>
        <end position="124"/>
    </location>
</feature>
<dbReference type="AlphaFoldDB" id="A0A291PJA6"/>
<name>A0A291PJA6_9PROT</name>
<reference evidence="2 3" key="1">
    <citation type="submission" date="2017-08" db="EMBL/GenBank/DDBJ databases">
        <title>Complete Genome Sequence of Acetobacter tropicalis Oregon-R-modENCODE STRAIN BDGP1, an acetic acid bacterium isolated from Drosophila melanogaster gut.</title>
        <authorList>
            <person name="Wan K.H."/>
            <person name="Yu C."/>
            <person name="Park S."/>
            <person name="Hammonds A.S."/>
            <person name="Booth B.W."/>
            <person name="Celniker S.E."/>
        </authorList>
    </citation>
    <scope>NUCLEOTIDE SEQUENCE [LARGE SCALE GENOMIC DNA]</scope>
    <source>
        <strain evidence="2 3">BDGP1</strain>
    </source>
</reference>
<sequence>MTIINRERLATNGWDYTETTRNVTEQTKFSVQVSVFGKGAGDLIQAAAALWRDMNAVDFFAASGMPIAPLYASDPRQLGFINAEKQYEDNWSADFQLQANITLNVPQQFADKLTIDTIEVDTTYPPKE</sequence>
<dbReference type="InterPro" id="IPR057087">
    <property type="entry name" value="Gp12-like"/>
</dbReference>
<dbReference type="Proteomes" id="UP000220394">
    <property type="component" value="Chromosome"/>
</dbReference>
<evidence type="ECO:0000313" key="2">
    <source>
        <dbReference type="EMBL" id="ATJ91542.1"/>
    </source>
</evidence>
<organism evidence="2 3">
    <name type="scientific">Acetobacter tropicalis</name>
    <dbReference type="NCBI Taxonomy" id="104102"/>
    <lineage>
        <taxon>Bacteria</taxon>
        <taxon>Pseudomonadati</taxon>
        <taxon>Pseudomonadota</taxon>
        <taxon>Alphaproteobacteria</taxon>
        <taxon>Acetobacterales</taxon>
        <taxon>Acetobacteraceae</taxon>
        <taxon>Acetobacter</taxon>
    </lineage>
</organism>
<accession>A0A291PJA6</accession>
<dbReference type="NCBIfam" id="NF047498">
    <property type="entry name" value="LIC_12616_fam"/>
    <property type="match status" value="1"/>
</dbReference>
<dbReference type="Pfam" id="PF23961">
    <property type="entry name" value="Phage_tail_terminator_9"/>
    <property type="match status" value="1"/>
</dbReference>
<evidence type="ECO:0000259" key="1">
    <source>
        <dbReference type="Pfam" id="PF23961"/>
    </source>
</evidence>
<gene>
    <name evidence="2" type="ORF">CIW82_13415</name>
</gene>